<sequence length="523" mass="58839">MKLLTNRVWVFCQGPRAVPWLLLGAAVWLCGLAWIRDLHLPDEGRYVGVAWDMARADSFWVPLMNGMPYFHKPPLFYWLDQLSFMVFGRNEWAARMPSVLAAWSCATAAYFFVRKYRGVPIATLTFIALVTMPYFYGAAQYANLDMLVASMISLTVLAGAEAVLRQEVGVSYKSMMFAAAVTAALGMLAKGLIGVALPGAVLLCWVLLTGRWRSLAVLLWPPAIVVFFICAVPWFWFMQQKYPGFFDYYFIHQQVERFVGESFNNPQPVWFYIPVIFGMTLPWSVGLIGIMNRTFWRSSGATLAALMVIWFAVIMVFFSIPASKLIGYTLPALVPLAVLVAEGLWALRRARGSAFMIPLIRGFVVGSAIACVIGLMAFRVTQKDSANHTGAAIAAQWKPDDTLVYLRAFSFDLPFYIGNRNPAWVIENWPTIPKRDNWRNELADAANFDPALGKIVLITEAAFVPRLCETNDKVFWVRSDAWGPAAYPFLREIEPFFTQSNGGRVWKIRTDTAFKQKVCPKPG</sequence>
<feature type="transmembrane region" description="Helical" evidence="8">
    <location>
        <begin position="215"/>
        <end position="237"/>
    </location>
</feature>
<comment type="subcellular location">
    <subcellularLocation>
        <location evidence="1">Cell membrane</location>
        <topology evidence="1">Multi-pass membrane protein</topology>
    </subcellularLocation>
</comment>
<evidence type="ECO:0000256" key="6">
    <source>
        <dbReference type="ARBA" id="ARBA00022989"/>
    </source>
</evidence>
<proteinExistence type="predicted"/>
<organism evidence="10 11">
    <name type="scientific">Zwartia hollandica</name>
    <dbReference type="NCBI Taxonomy" id="324606"/>
    <lineage>
        <taxon>Bacteria</taxon>
        <taxon>Pseudomonadati</taxon>
        <taxon>Pseudomonadota</taxon>
        <taxon>Betaproteobacteria</taxon>
        <taxon>Burkholderiales</taxon>
        <taxon>Alcaligenaceae</taxon>
        <taxon>Zwartia</taxon>
    </lineage>
</organism>
<evidence type="ECO:0000313" key="10">
    <source>
        <dbReference type="EMBL" id="MBZ1350842.1"/>
    </source>
</evidence>
<evidence type="ECO:0000256" key="7">
    <source>
        <dbReference type="ARBA" id="ARBA00023136"/>
    </source>
</evidence>
<dbReference type="GO" id="GO:0010041">
    <property type="term" value="P:response to iron(III) ion"/>
    <property type="evidence" value="ECO:0007669"/>
    <property type="project" value="TreeGrafter"/>
</dbReference>
<dbReference type="GO" id="GO:0009103">
    <property type="term" value="P:lipopolysaccharide biosynthetic process"/>
    <property type="evidence" value="ECO:0007669"/>
    <property type="project" value="UniProtKB-ARBA"/>
</dbReference>
<dbReference type="EMBL" id="JAHXRI010000007">
    <property type="protein sequence ID" value="MBZ1350842.1"/>
    <property type="molecule type" value="Genomic_DNA"/>
</dbReference>
<keyword evidence="11" id="KW-1185">Reference proteome</keyword>
<reference evidence="10" key="1">
    <citation type="submission" date="2021-07" db="EMBL/GenBank/DDBJ databases">
        <title>New genus and species of the family Alcaligenaceae.</title>
        <authorList>
            <person name="Hahn M.W."/>
        </authorList>
    </citation>
    <scope>NUCLEOTIDE SEQUENCE</scope>
    <source>
        <strain evidence="10">LF4-65</strain>
    </source>
</reference>
<feature type="transmembrane region" description="Helical" evidence="8">
    <location>
        <begin position="119"/>
        <end position="137"/>
    </location>
</feature>
<feature type="transmembrane region" description="Helical" evidence="8">
    <location>
        <begin position="359"/>
        <end position="378"/>
    </location>
</feature>
<protein>
    <submittedName>
        <fullName evidence="10">Glycosyltransferase family 39 protein</fullName>
    </submittedName>
</protein>
<dbReference type="InterPro" id="IPR038731">
    <property type="entry name" value="RgtA/B/C-like"/>
</dbReference>
<keyword evidence="2" id="KW-1003">Cell membrane</keyword>
<feature type="transmembrane region" description="Helical" evidence="8">
    <location>
        <begin position="17"/>
        <end position="35"/>
    </location>
</feature>
<comment type="caution">
    <text evidence="10">The sequence shown here is derived from an EMBL/GenBank/DDBJ whole genome shotgun (WGS) entry which is preliminary data.</text>
</comment>
<dbReference type="InterPro" id="IPR050297">
    <property type="entry name" value="LipidA_mod_glycosyltrf_83"/>
</dbReference>
<name>A0A953T5F9_9BURK</name>
<keyword evidence="3" id="KW-0328">Glycosyltransferase</keyword>
<dbReference type="GO" id="GO:0005886">
    <property type="term" value="C:plasma membrane"/>
    <property type="evidence" value="ECO:0007669"/>
    <property type="project" value="UniProtKB-SubCell"/>
</dbReference>
<dbReference type="RefSeq" id="WP_259661250.1">
    <property type="nucleotide sequence ID" value="NZ_JAHXRI010000007.1"/>
</dbReference>
<feature type="transmembrane region" description="Helical" evidence="8">
    <location>
        <begin position="92"/>
        <end position="113"/>
    </location>
</feature>
<feature type="transmembrane region" description="Helical" evidence="8">
    <location>
        <begin position="326"/>
        <end position="347"/>
    </location>
</feature>
<feature type="transmembrane region" description="Helical" evidence="8">
    <location>
        <begin position="269"/>
        <end position="290"/>
    </location>
</feature>
<accession>A0A953T5F9</accession>
<keyword evidence="4" id="KW-0808">Transferase</keyword>
<evidence type="ECO:0000256" key="3">
    <source>
        <dbReference type="ARBA" id="ARBA00022676"/>
    </source>
</evidence>
<keyword evidence="6 8" id="KW-1133">Transmembrane helix</keyword>
<evidence type="ECO:0000256" key="2">
    <source>
        <dbReference type="ARBA" id="ARBA00022475"/>
    </source>
</evidence>
<feature type="transmembrane region" description="Helical" evidence="8">
    <location>
        <begin position="302"/>
        <end position="320"/>
    </location>
</feature>
<evidence type="ECO:0000313" key="11">
    <source>
        <dbReference type="Proteomes" id="UP000739565"/>
    </source>
</evidence>
<evidence type="ECO:0000256" key="1">
    <source>
        <dbReference type="ARBA" id="ARBA00004651"/>
    </source>
</evidence>
<keyword evidence="7 8" id="KW-0472">Membrane</keyword>
<keyword evidence="5 8" id="KW-0812">Transmembrane</keyword>
<evidence type="ECO:0000259" key="9">
    <source>
        <dbReference type="Pfam" id="PF13231"/>
    </source>
</evidence>
<dbReference type="Pfam" id="PF13231">
    <property type="entry name" value="PMT_2"/>
    <property type="match status" value="1"/>
</dbReference>
<evidence type="ECO:0000256" key="5">
    <source>
        <dbReference type="ARBA" id="ARBA00022692"/>
    </source>
</evidence>
<dbReference type="GO" id="GO:0016763">
    <property type="term" value="F:pentosyltransferase activity"/>
    <property type="evidence" value="ECO:0007669"/>
    <property type="project" value="TreeGrafter"/>
</dbReference>
<feature type="transmembrane region" description="Helical" evidence="8">
    <location>
        <begin position="176"/>
        <end position="208"/>
    </location>
</feature>
<dbReference type="PANTHER" id="PTHR33908:SF3">
    <property type="entry name" value="UNDECAPRENYL PHOSPHATE-ALPHA-4-AMINO-4-DEOXY-L-ARABINOSE ARABINOSYL TRANSFERASE"/>
    <property type="match status" value="1"/>
</dbReference>
<gene>
    <name evidence="10" type="ORF">KZZ10_09315</name>
</gene>
<feature type="domain" description="Glycosyltransferase RgtA/B/C/D-like" evidence="9">
    <location>
        <begin position="71"/>
        <end position="236"/>
    </location>
</feature>
<dbReference type="AlphaFoldDB" id="A0A953T5F9"/>
<evidence type="ECO:0000256" key="8">
    <source>
        <dbReference type="SAM" id="Phobius"/>
    </source>
</evidence>
<dbReference type="PANTHER" id="PTHR33908">
    <property type="entry name" value="MANNOSYLTRANSFERASE YKCB-RELATED"/>
    <property type="match status" value="1"/>
</dbReference>
<evidence type="ECO:0000256" key="4">
    <source>
        <dbReference type="ARBA" id="ARBA00022679"/>
    </source>
</evidence>
<dbReference type="Proteomes" id="UP000739565">
    <property type="component" value="Unassembled WGS sequence"/>
</dbReference>